<reference evidence="1 2" key="1">
    <citation type="submission" date="2019-06" db="EMBL/GenBank/DDBJ databases">
        <title>Sequencing the genomes of 1000 actinobacteria strains.</title>
        <authorList>
            <person name="Klenk H.-P."/>
        </authorList>
    </citation>
    <scope>NUCLEOTIDE SEQUENCE [LARGE SCALE GENOMIC DNA]</scope>
    <source>
        <strain evidence="1 2">DSM 24683</strain>
    </source>
</reference>
<proteinExistence type="predicted"/>
<dbReference type="RefSeq" id="WP_145805186.1">
    <property type="nucleotide sequence ID" value="NZ_VIVK01000001.1"/>
</dbReference>
<dbReference type="InterPro" id="IPR035959">
    <property type="entry name" value="RutC-like_sf"/>
</dbReference>
<dbReference type="SUPFAM" id="SSF55298">
    <property type="entry name" value="YjgF-like"/>
    <property type="match status" value="1"/>
</dbReference>
<dbReference type="Pfam" id="PF01042">
    <property type="entry name" value="Ribonuc_L-PSP"/>
    <property type="match status" value="1"/>
</dbReference>
<dbReference type="Gene3D" id="3.30.1330.40">
    <property type="entry name" value="RutC-like"/>
    <property type="match status" value="1"/>
</dbReference>
<comment type="caution">
    <text evidence="1">The sequence shown here is derived from an EMBL/GenBank/DDBJ whole genome shotgun (WGS) entry which is preliminary data.</text>
</comment>
<sequence length="124" mass="13090">MRTNISSGYAYEETYGYSRAVRVGDQIFVSGTTARAPHLDGDAYEQAQAALATVADALAQAGASLEHVVRTVVYVRDMADADLVARAHSESFGDVRPASTIVQVSALTPATAKVEIEVTAILSD</sequence>
<accession>A0A561BPX5</accession>
<dbReference type="Proteomes" id="UP000318380">
    <property type="component" value="Unassembled WGS sequence"/>
</dbReference>
<dbReference type="PANTHER" id="PTHR43857">
    <property type="entry name" value="BLR7761 PROTEIN"/>
    <property type="match status" value="1"/>
</dbReference>
<gene>
    <name evidence="1" type="ORF">FB561_1959</name>
</gene>
<dbReference type="CDD" id="cd06154">
    <property type="entry name" value="YjgF_YER057c_UK114_like_6"/>
    <property type="match status" value="1"/>
</dbReference>
<dbReference type="EMBL" id="VIVK01000001">
    <property type="protein sequence ID" value="TWD80862.1"/>
    <property type="molecule type" value="Genomic_DNA"/>
</dbReference>
<dbReference type="AlphaFoldDB" id="A0A561BPX5"/>
<organism evidence="1 2">
    <name type="scientific">Kribbella amoyensis</name>
    <dbReference type="NCBI Taxonomy" id="996641"/>
    <lineage>
        <taxon>Bacteria</taxon>
        <taxon>Bacillati</taxon>
        <taxon>Actinomycetota</taxon>
        <taxon>Actinomycetes</taxon>
        <taxon>Propionibacteriales</taxon>
        <taxon>Kribbellaceae</taxon>
        <taxon>Kribbella</taxon>
    </lineage>
</organism>
<dbReference type="PANTHER" id="PTHR43857:SF1">
    <property type="entry name" value="YJGH FAMILY PROTEIN"/>
    <property type="match status" value="1"/>
</dbReference>
<name>A0A561BPX5_9ACTN</name>
<evidence type="ECO:0000313" key="1">
    <source>
        <dbReference type="EMBL" id="TWD80862.1"/>
    </source>
</evidence>
<evidence type="ECO:0000313" key="2">
    <source>
        <dbReference type="Proteomes" id="UP000318380"/>
    </source>
</evidence>
<dbReference type="InterPro" id="IPR006175">
    <property type="entry name" value="YjgF/YER057c/UK114"/>
</dbReference>
<protein>
    <submittedName>
        <fullName evidence="1">Enamine deaminase RidA (YjgF/YER057c/UK114 family)</fullName>
    </submittedName>
</protein>
<keyword evidence="2" id="KW-1185">Reference proteome</keyword>
<dbReference type="OrthoDB" id="3212792at2"/>